<dbReference type="AlphaFoldDB" id="A0A7W3N0W8"/>
<comment type="subunit">
    <text evidence="2">Monomer.</text>
</comment>
<organism evidence="13 14">
    <name type="scientific">Thermomonospora cellulosilytica</name>
    <dbReference type="NCBI Taxonomy" id="1411118"/>
    <lineage>
        <taxon>Bacteria</taxon>
        <taxon>Bacillati</taxon>
        <taxon>Actinomycetota</taxon>
        <taxon>Actinomycetes</taxon>
        <taxon>Streptosporangiales</taxon>
        <taxon>Thermomonosporaceae</taxon>
        <taxon>Thermomonospora</taxon>
    </lineage>
</organism>
<dbReference type="Pfam" id="PF00394">
    <property type="entry name" value="Cu-oxidase"/>
    <property type="match status" value="1"/>
</dbReference>
<dbReference type="Pfam" id="PF07732">
    <property type="entry name" value="Cu-oxidase_3"/>
    <property type="match status" value="1"/>
</dbReference>
<evidence type="ECO:0000256" key="3">
    <source>
        <dbReference type="ARBA" id="ARBA00022723"/>
    </source>
</evidence>
<dbReference type="InterPro" id="IPR001117">
    <property type="entry name" value="Cu-oxidase_2nd"/>
</dbReference>
<evidence type="ECO:0000256" key="7">
    <source>
        <dbReference type="ARBA" id="ARBA00042896"/>
    </source>
</evidence>
<keyword evidence="4" id="KW-0560">Oxidoreductase</keyword>
<dbReference type="Proteomes" id="UP000539313">
    <property type="component" value="Unassembled WGS sequence"/>
</dbReference>
<dbReference type="InterPro" id="IPR045087">
    <property type="entry name" value="Cu-oxidase_fam"/>
</dbReference>
<dbReference type="Pfam" id="PF07731">
    <property type="entry name" value="Cu-oxidase_2"/>
    <property type="match status" value="1"/>
</dbReference>
<sequence>MSEGTVMLSRRNLIKYGTAGGAAALVPVTAPLVGLTARENTGEVAPPEPFTVPLAVPPVLRPVARSSSTDYYEITMRHAEAEILPGVRTQVMAYNGLFPGPTIRATSGRRVVVKQTNAMHHDAVVHLHGGIVAPEHDGHPMDVIAPGQSRTYVYPNRQPGATLWYHDHTHHMEAEMVFRGLAGVYIVEDRSEAALRLPSGPYDVPLMLRDARFDDQGQLVFELGDFRNRNVQLVNGRVQPYFQVAARKYRLRFVNGANERYYQLKLGDDEEMVQVASDGGLLPRPVPTTRITMSPGERVDVVVDFSRYPLGTRLVLANADPDTTDIREIMRFDVVRPAKDDSRLPGRLRPMYGRGRGKPGAVDRERDISFYLDLEMQHFVIDGKHFDPDRIDMQVRKGDVEVWTIHNRDDQFGIPHNFHVHGVHFEVLERNGQPVSGHEAGWKDTVAVPIGGNVRVRVRFDDYRGRYLYHCHLIDHSTMGMMAQLEVVD</sequence>
<dbReference type="EC" id="1.16.3.4" evidence="5"/>
<evidence type="ECO:0000313" key="14">
    <source>
        <dbReference type="Proteomes" id="UP000539313"/>
    </source>
</evidence>
<feature type="domain" description="Plastocyanin-like" evidence="10">
    <location>
        <begin position="246"/>
        <end position="307"/>
    </location>
</feature>
<evidence type="ECO:0000256" key="8">
    <source>
        <dbReference type="ARBA" id="ARBA00043090"/>
    </source>
</evidence>
<comment type="similarity">
    <text evidence="1">Belongs to the multicopper oxidase family.</text>
</comment>
<name>A0A7W3N0W8_9ACTN</name>
<dbReference type="InterPro" id="IPR006311">
    <property type="entry name" value="TAT_signal"/>
</dbReference>
<dbReference type="Gene3D" id="2.60.40.420">
    <property type="entry name" value="Cupredoxins - blue copper proteins"/>
    <property type="match status" value="3"/>
</dbReference>
<proteinExistence type="inferred from homology"/>
<dbReference type="InterPro" id="IPR011707">
    <property type="entry name" value="Cu-oxidase-like_N"/>
</dbReference>
<dbReference type="InterPro" id="IPR011706">
    <property type="entry name" value="Cu-oxidase_C"/>
</dbReference>
<comment type="catalytic activity">
    <reaction evidence="9">
        <text>4 Cu(+) + O2 + 4 H(+) = 4 Cu(2+) + 2 H2O</text>
        <dbReference type="Rhea" id="RHEA:30083"/>
        <dbReference type="ChEBI" id="CHEBI:15377"/>
        <dbReference type="ChEBI" id="CHEBI:15378"/>
        <dbReference type="ChEBI" id="CHEBI:15379"/>
        <dbReference type="ChEBI" id="CHEBI:29036"/>
        <dbReference type="ChEBI" id="CHEBI:49552"/>
        <dbReference type="EC" id="1.16.3.4"/>
    </reaction>
    <physiologicalReaction direction="left-to-right" evidence="9">
        <dbReference type="Rhea" id="RHEA:30084"/>
    </physiologicalReaction>
</comment>
<dbReference type="GO" id="GO:0016491">
    <property type="term" value="F:oxidoreductase activity"/>
    <property type="evidence" value="ECO:0007669"/>
    <property type="project" value="UniProtKB-KW"/>
</dbReference>
<evidence type="ECO:0000259" key="10">
    <source>
        <dbReference type="Pfam" id="PF00394"/>
    </source>
</evidence>
<feature type="domain" description="Plastocyanin-like" evidence="12">
    <location>
        <begin position="77"/>
        <end position="191"/>
    </location>
</feature>
<evidence type="ECO:0000259" key="11">
    <source>
        <dbReference type="Pfam" id="PF07731"/>
    </source>
</evidence>
<dbReference type="RefSeq" id="WP_312881151.1">
    <property type="nucleotide sequence ID" value="NZ_JACJII010000001.1"/>
</dbReference>
<evidence type="ECO:0000259" key="12">
    <source>
        <dbReference type="Pfam" id="PF07732"/>
    </source>
</evidence>
<evidence type="ECO:0000256" key="1">
    <source>
        <dbReference type="ARBA" id="ARBA00010609"/>
    </source>
</evidence>
<accession>A0A7W3N0W8</accession>
<dbReference type="PANTHER" id="PTHR48267:SF1">
    <property type="entry name" value="BILIRUBIN OXIDASE"/>
    <property type="match status" value="1"/>
</dbReference>
<evidence type="ECO:0000256" key="2">
    <source>
        <dbReference type="ARBA" id="ARBA00011245"/>
    </source>
</evidence>
<dbReference type="PANTHER" id="PTHR48267">
    <property type="entry name" value="CUPREDOXIN SUPERFAMILY PROTEIN"/>
    <property type="match status" value="1"/>
</dbReference>
<dbReference type="InterPro" id="IPR002355">
    <property type="entry name" value="Cu_oxidase_Cu_BS"/>
</dbReference>
<comment type="caution">
    <text evidence="13">The sequence shown here is derived from an EMBL/GenBank/DDBJ whole genome shotgun (WGS) entry which is preliminary data.</text>
</comment>
<reference evidence="13 14" key="1">
    <citation type="submission" date="2020-08" db="EMBL/GenBank/DDBJ databases">
        <title>Sequencing the genomes of 1000 actinobacteria strains.</title>
        <authorList>
            <person name="Klenk H.-P."/>
        </authorList>
    </citation>
    <scope>NUCLEOTIDE SEQUENCE [LARGE SCALE GENOMIC DNA]</scope>
    <source>
        <strain evidence="13 14">DSM 45823</strain>
    </source>
</reference>
<evidence type="ECO:0000256" key="9">
    <source>
        <dbReference type="ARBA" id="ARBA00048092"/>
    </source>
</evidence>
<keyword evidence="3" id="KW-0479">Metal-binding</keyword>
<dbReference type="GO" id="GO:0005507">
    <property type="term" value="F:copper ion binding"/>
    <property type="evidence" value="ECO:0007669"/>
    <property type="project" value="InterPro"/>
</dbReference>
<dbReference type="PROSITE" id="PS51318">
    <property type="entry name" value="TAT"/>
    <property type="match status" value="1"/>
</dbReference>
<feature type="domain" description="Plastocyanin-like" evidence="11">
    <location>
        <begin position="377"/>
        <end position="487"/>
    </location>
</feature>
<dbReference type="EMBL" id="JACJII010000001">
    <property type="protein sequence ID" value="MBA9005500.1"/>
    <property type="molecule type" value="Genomic_DNA"/>
</dbReference>
<evidence type="ECO:0000256" key="4">
    <source>
        <dbReference type="ARBA" id="ARBA00023002"/>
    </source>
</evidence>
<evidence type="ECO:0000313" key="13">
    <source>
        <dbReference type="EMBL" id="MBA9005500.1"/>
    </source>
</evidence>
<dbReference type="InterPro" id="IPR008972">
    <property type="entry name" value="Cupredoxin"/>
</dbReference>
<dbReference type="PROSITE" id="PS00080">
    <property type="entry name" value="MULTICOPPER_OXIDASE2"/>
    <property type="match status" value="1"/>
</dbReference>
<evidence type="ECO:0000256" key="5">
    <source>
        <dbReference type="ARBA" id="ARBA00038978"/>
    </source>
</evidence>
<dbReference type="CDD" id="cd13890">
    <property type="entry name" value="CuRO_3_CueO_FtsP"/>
    <property type="match status" value="1"/>
</dbReference>
<gene>
    <name evidence="13" type="ORF">HNR21_004382</name>
</gene>
<protein>
    <recommendedName>
        <fullName evidence="6">Multicopper oxidase CueO</fullName>
        <ecNumber evidence="5">1.16.3.4</ecNumber>
    </recommendedName>
    <alternativeName>
        <fullName evidence="7">Copper efflux oxidase</fullName>
    </alternativeName>
    <alternativeName>
        <fullName evidence="8">Cuprous oxidase</fullName>
    </alternativeName>
</protein>
<evidence type="ECO:0000256" key="6">
    <source>
        <dbReference type="ARBA" id="ARBA00041027"/>
    </source>
</evidence>
<dbReference type="SUPFAM" id="SSF49503">
    <property type="entry name" value="Cupredoxins"/>
    <property type="match status" value="3"/>
</dbReference>
<keyword evidence="14" id="KW-1185">Reference proteome</keyword>